<dbReference type="GO" id="GO:0016301">
    <property type="term" value="F:kinase activity"/>
    <property type="evidence" value="ECO:0007669"/>
    <property type="project" value="UniProtKB-KW"/>
</dbReference>
<dbReference type="Pfam" id="PF00781">
    <property type="entry name" value="DAGK_cat"/>
    <property type="match status" value="1"/>
</dbReference>
<name>A0A6I4TTK1_9SPHN</name>
<dbReference type="Gene3D" id="3.40.50.10330">
    <property type="entry name" value="Probable inorganic polyphosphate/atp-NAD kinase, domain 1"/>
    <property type="match status" value="1"/>
</dbReference>
<dbReference type="InterPro" id="IPR001206">
    <property type="entry name" value="Diacylglycerol_kinase_cat_dom"/>
</dbReference>
<feature type="compositionally biased region" description="Basic and acidic residues" evidence="1">
    <location>
        <begin position="149"/>
        <end position="160"/>
    </location>
</feature>
<dbReference type="SMART" id="SM00046">
    <property type="entry name" value="DAGKc"/>
    <property type="match status" value="1"/>
</dbReference>
<dbReference type="Proteomes" id="UP000469430">
    <property type="component" value="Unassembled WGS sequence"/>
</dbReference>
<dbReference type="PANTHER" id="PTHR12358:SF54">
    <property type="entry name" value="SPHINGOSINE KINASE RELATED PROTEIN"/>
    <property type="match status" value="1"/>
</dbReference>
<gene>
    <name evidence="3" type="ORF">GRI97_09290</name>
</gene>
<dbReference type="EMBL" id="WTYJ01000002">
    <property type="protein sequence ID" value="MXO99182.1"/>
    <property type="molecule type" value="Genomic_DNA"/>
</dbReference>
<dbReference type="PROSITE" id="PS50146">
    <property type="entry name" value="DAGK"/>
    <property type="match status" value="1"/>
</dbReference>
<evidence type="ECO:0000256" key="1">
    <source>
        <dbReference type="SAM" id="MobiDB-lite"/>
    </source>
</evidence>
<protein>
    <submittedName>
        <fullName evidence="3">Diacylglycerol kinase</fullName>
    </submittedName>
</protein>
<keyword evidence="4" id="KW-1185">Reference proteome</keyword>
<dbReference type="PANTHER" id="PTHR12358">
    <property type="entry name" value="SPHINGOSINE KINASE"/>
    <property type="match status" value="1"/>
</dbReference>
<dbReference type="OrthoDB" id="7209949at2"/>
<reference evidence="3 4" key="1">
    <citation type="submission" date="2019-12" db="EMBL/GenBank/DDBJ databases">
        <title>Genomic-based taxomic classification of the family Erythrobacteraceae.</title>
        <authorList>
            <person name="Xu L."/>
        </authorList>
    </citation>
    <scope>NUCLEOTIDE SEQUENCE [LARGE SCALE GENOMIC DNA]</scope>
    <source>
        <strain evidence="3 4">S36</strain>
    </source>
</reference>
<accession>A0A6I4TTK1</accession>
<keyword evidence="3" id="KW-0808">Transferase</keyword>
<dbReference type="SUPFAM" id="SSF111331">
    <property type="entry name" value="NAD kinase/diacylglycerol kinase-like"/>
    <property type="match status" value="1"/>
</dbReference>
<evidence type="ECO:0000313" key="4">
    <source>
        <dbReference type="Proteomes" id="UP000469430"/>
    </source>
</evidence>
<proteinExistence type="predicted"/>
<comment type="caution">
    <text evidence="3">The sequence shown here is derived from an EMBL/GenBank/DDBJ whole genome shotgun (WGS) entry which is preliminary data.</text>
</comment>
<organism evidence="3 4">
    <name type="scientific">Croceibacterium xixiisoli</name>
    <dbReference type="NCBI Taxonomy" id="1476466"/>
    <lineage>
        <taxon>Bacteria</taxon>
        <taxon>Pseudomonadati</taxon>
        <taxon>Pseudomonadota</taxon>
        <taxon>Alphaproteobacteria</taxon>
        <taxon>Sphingomonadales</taxon>
        <taxon>Erythrobacteraceae</taxon>
        <taxon>Croceibacterium</taxon>
    </lineage>
</organism>
<feature type="compositionally biased region" description="Acidic residues" evidence="1">
    <location>
        <begin position="139"/>
        <end position="148"/>
    </location>
</feature>
<dbReference type="RefSeq" id="WP_161390929.1">
    <property type="nucleotide sequence ID" value="NZ_JBHSCP010000001.1"/>
</dbReference>
<feature type="domain" description="DAGKc" evidence="2">
    <location>
        <begin position="1"/>
        <end position="122"/>
    </location>
</feature>
<evidence type="ECO:0000259" key="2">
    <source>
        <dbReference type="PROSITE" id="PS50146"/>
    </source>
</evidence>
<keyword evidence="3" id="KW-0418">Kinase</keyword>
<sequence>MRALLVHNDNAGTNPIPRQDIEQVLKQAGIEPVYCAHGQDDLSAALAQPFDIVVAAGGDGTVADVVSCLDDIERPIGILPLGGSNNIANALGVDGDWRSLPARWDRNDWVRLDRCEADGPWGHRKFVEAIGSGVLTDAVDDVDSEPDTPEEKQANGREAFRKSLTRAEPFPCKVEDIGQDGGWVWEGSCLMVEVLSIPFVGAHLALAAGSAPGDGLLDVVLVTPDLRAPLIAWSADPDASPCPVVPYRSSAVRLTVHERPFRVDDRCPNEQLTGCVDIRIRPDWVKVLTLKEDAR</sequence>
<dbReference type="Gene3D" id="2.60.200.40">
    <property type="match status" value="1"/>
</dbReference>
<dbReference type="InterPro" id="IPR016064">
    <property type="entry name" value="NAD/diacylglycerol_kinase_sf"/>
</dbReference>
<dbReference type="AlphaFoldDB" id="A0A6I4TTK1"/>
<dbReference type="InterPro" id="IPR050187">
    <property type="entry name" value="Lipid_Phosphate_FormReg"/>
</dbReference>
<evidence type="ECO:0000313" key="3">
    <source>
        <dbReference type="EMBL" id="MXO99182.1"/>
    </source>
</evidence>
<dbReference type="InterPro" id="IPR017438">
    <property type="entry name" value="ATP-NAD_kinase_N"/>
</dbReference>
<feature type="region of interest" description="Disordered" evidence="1">
    <location>
        <begin position="139"/>
        <end position="160"/>
    </location>
</feature>